<organism evidence="2 3">
    <name type="scientific">Frigoriglobus tundricola</name>
    <dbReference type="NCBI Taxonomy" id="2774151"/>
    <lineage>
        <taxon>Bacteria</taxon>
        <taxon>Pseudomonadati</taxon>
        <taxon>Planctomycetota</taxon>
        <taxon>Planctomycetia</taxon>
        <taxon>Gemmatales</taxon>
        <taxon>Gemmataceae</taxon>
        <taxon>Frigoriglobus</taxon>
    </lineage>
</organism>
<evidence type="ECO:0000313" key="2">
    <source>
        <dbReference type="EMBL" id="QJW97600.1"/>
    </source>
</evidence>
<feature type="transmembrane region" description="Helical" evidence="1">
    <location>
        <begin position="88"/>
        <end position="115"/>
    </location>
</feature>
<feature type="transmembrane region" description="Helical" evidence="1">
    <location>
        <begin position="136"/>
        <end position="157"/>
    </location>
</feature>
<feature type="transmembrane region" description="Helical" evidence="1">
    <location>
        <begin position="208"/>
        <end position="231"/>
    </location>
</feature>
<accession>A0A6M5YVR0</accession>
<dbReference type="Proteomes" id="UP000503447">
    <property type="component" value="Chromosome"/>
</dbReference>
<sequence>MTFILVRKLLRDTRPALIAVGLLLFVFAAFWVKITQRVTTEIVPMARLISQPFGNAKALEQVFVRGPSKVSQAALGWGEMNFDRPTDFLAIGMLHPVVLVISFVWGVGRAAGAVAGELDRGTMELLMSQPVPRSRLVLAHLVVDGVVLPVLCLSFFAGTQFGLWAVGDFVPDYALLDDLKQESPLAKALIERAPRDSTPLDVSGRGQLAGLVNTLALIFAISGMTLALSAAGRNRWRVVGYAVLVVVAMFVANTVGQLWEPVACVRPLTFFFYYQPQRAMLDGVWAVDLNKAWNLGGPVLVPAVGVLFGVGATGYAVALRIFTRRDLPAPL</sequence>
<evidence type="ECO:0000256" key="1">
    <source>
        <dbReference type="SAM" id="Phobius"/>
    </source>
</evidence>
<dbReference type="Pfam" id="PF12679">
    <property type="entry name" value="ABC2_membrane_2"/>
    <property type="match status" value="1"/>
</dbReference>
<feature type="transmembrane region" description="Helical" evidence="1">
    <location>
        <begin position="299"/>
        <end position="322"/>
    </location>
</feature>
<dbReference type="RefSeq" id="WP_171472940.1">
    <property type="nucleotide sequence ID" value="NZ_CP053452.2"/>
</dbReference>
<keyword evidence="3" id="KW-1185">Reference proteome</keyword>
<protein>
    <submittedName>
        <fullName evidence="2">Uncharacterized protein</fullName>
    </submittedName>
</protein>
<keyword evidence="1" id="KW-0472">Membrane</keyword>
<reference evidence="3" key="1">
    <citation type="submission" date="2020-05" db="EMBL/GenBank/DDBJ databases">
        <title>Frigoriglobus tundricola gen. nov., sp. nov., a psychrotolerant cellulolytic planctomycete of the family Gemmataceae with two divergent copies of 16S rRNA gene.</title>
        <authorList>
            <person name="Kulichevskaya I.S."/>
            <person name="Ivanova A.A."/>
            <person name="Naumoff D.G."/>
            <person name="Beletsky A.V."/>
            <person name="Rijpstra W.I.C."/>
            <person name="Sinninghe Damste J.S."/>
            <person name="Mardanov A.V."/>
            <person name="Ravin N.V."/>
            <person name="Dedysh S.N."/>
        </authorList>
    </citation>
    <scope>NUCLEOTIDE SEQUENCE [LARGE SCALE GENOMIC DNA]</scope>
    <source>
        <strain evidence="3">PL17</strain>
    </source>
</reference>
<keyword evidence="1" id="KW-0812">Transmembrane</keyword>
<dbReference type="GO" id="GO:0005886">
    <property type="term" value="C:plasma membrane"/>
    <property type="evidence" value="ECO:0007669"/>
    <property type="project" value="UniProtKB-SubCell"/>
</dbReference>
<keyword evidence="1" id="KW-1133">Transmembrane helix</keyword>
<feature type="transmembrane region" description="Helical" evidence="1">
    <location>
        <begin position="16"/>
        <end position="34"/>
    </location>
</feature>
<proteinExistence type="predicted"/>
<feature type="transmembrane region" description="Helical" evidence="1">
    <location>
        <begin position="238"/>
        <end position="259"/>
    </location>
</feature>
<dbReference type="KEGG" id="ftj:FTUN_5175"/>
<gene>
    <name evidence="2" type="ORF">FTUN_5175</name>
</gene>
<evidence type="ECO:0000313" key="3">
    <source>
        <dbReference type="Proteomes" id="UP000503447"/>
    </source>
</evidence>
<name>A0A6M5YVR0_9BACT</name>
<dbReference type="GO" id="GO:0140359">
    <property type="term" value="F:ABC-type transporter activity"/>
    <property type="evidence" value="ECO:0007669"/>
    <property type="project" value="InterPro"/>
</dbReference>
<dbReference type="AlphaFoldDB" id="A0A6M5YVR0"/>
<dbReference type="PANTHER" id="PTHR43471">
    <property type="entry name" value="ABC TRANSPORTER PERMEASE"/>
    <property type="match status" value="1"/>
</dbReference>
<dbReference type="EMBL" id="CP053452">
    <property type="protein sequence ID" value="QJW97600.1"/>
    <property type="molecule type" value="Genomic_DNA"/>
</dbReference>